<keyword evidence="1" id="KW-0496">Mitochondrion</keyword>
<dbReference type="EMBL" id="LKAM01000007">
    <property type="protein sequence ID" value="KUM47566.1"/>
    <property type="molecule type" value="Genomic_DNA"/>
</dbReference>
<geneLocation type="mitochondrion" evidence="1"/>
<proteinExistence type="predicted"/>
<gene>
    <name evidence="1" type="ORF">ABT39_MTgene5752</name>
</gene>
<sequence length="67" mass="7712">MRDRDNSKRTTPDEVQIHRHQSIKLLQPPPQCLSLDWTRHISVLECAFYGGYQAISSHLNGSTPGHW</sequence>
<dbReference type="AlphaFoldDB" id="A0A101LY89"/>
<comment type="caution">
    <text evidence="1">The sequence shown here is derived from an EMBL/GenBank/DDBJ whole genome shotgun (WGS) entry which is preliminary data.</text>
</comment>
<evidence type="ECO:0000313" key="1">
    <source>
        <dbReference type="EMBL" id="KUM47566.1"/>
    </source>
</evidence>
<name>A0A101LY89_PICGL</name>
<reference evidence="1" key="1">
    <citation type="journal article" date="2015" name="Genome Biol. Evol.">
        <title>Organellar Genomes of White Spruce (Picea glauca): Assembly and Annotation.</title>
        <authorList>
            <person name="Jackman S.D."/>
            <person name="Warren R.L."/>
            <person name="Gibb E.A."/>
            <person name="Vandervalk B.P."/>
            <person name="Mohamadi H."/>
            <person name="Chu J."/>
            <person name="Raymond A."/>
            <person name="Pleasance S."/>
            <person name="Coope R."/>
            <person name="Wildung M.R."/>
            <person name="Ritland C.E."/>
            <person name="Bousquet J."/>
            <person name="Jones S.J."/>
            <person name="Bohlmann J."/>
            <person name="Birol I."/>
        </authorList>
    </citation>
    <scope>NUCLEOTIDE SEQUENCE [LARGE SCALE GENOMIC DNA]</scope>
    <source>
        <tissue evidence="1">Flushing bud</tissue>
    </source>
</reference>
<protein>
    <submittedName>
        <fullName evidence="1">Uncharacterized protein</fullName>
    </submittedName>
</protein>
<accession>A0A101LY89</accession>
<organism evidence="1">
    <name type="scientific">Picea glauca</name>
    <name type="common">White spruce</name>
    <name type="synonym">Pinus glauca</name>
    <dbReference type="NCBI Taxonomy" id="3330"/>
    <lineage>
        <taxon>Eukaryota</taxon>
        <taxon>Viridiplantae</taxon>
        <taxon>Streptophyta</taxon>
        <taxon>Embryophyta</taxon>
        <taxon>Tracheophyta</taxon>
        <taxon>Spermatophyta</taxon>
        <taxon>Pinopsida</taxon>
        <taxon>Pinidae</taxon>
        <taxon>Conifers I</taxon>
        <taxon>Pinales</taxon>
        <taxon>Pinaceae</taxon>
        <taxon>Picea</taxon>
    </lineage>
</organism>